<comment type="subunit">
    <text evidence="5">Homodimer.</text>
</comment>
<dbReference type="Gene3D" id="3.40.1180.10">
    <property type="entry name" value="Decaprenyl diphosphate synthase-like"/>
    <property type="match status" value="1"/>
</dbReference>
<protein>
    <recommendedName>
        <fullName evidence="5">Isoprenyl transferase</fullName>
        <ecNumber evidence="5">2.5.1.-</ecNumber>
    </recommendedName>
</protein>
<evidence type="ECO:0000256" key="2">
    <source>
        <dbReference type="ARBA" id="ARBA00022723"/>
    </source>
</evidence>
<comment type="caution">
    <text evidence="5">Lacks conserved residue(s) required for the propagation of feature annotation.</text>
</comment>
<accession>A0ABN2Z5C5</accession>
<keyword evidence="3 5" id="KW-0460">Magnesium</keyword>
<comment type="cofactor">
    <cofactor evidence="5">
        <name>Mg(2+)</name>
        <dbReference type="ChEBI" id="CHEBI:18420"/>
    </cofactor>
    <text evidence="5">Binds 2 magnesium ions per subunit.</text>
</comment>
<dbReference type="HAMAP" id="MF_01139">
    <property type="entry name" value="ISPT"/>
    <property type="match status" value="1"/>
</dbReference>
<evidence type="ECO:0000256" key="5">
    <source>
        <dbReference type="HAMAP-Rule" id="MF_01139"/>
    </source>
</evidence>
<dbReference type="Proteomes" id="UP001422759">
    <property type="component" value="Unassembled WGS sequence"/>
</dbReference>
<keyword evidence="1 5" id="KW-0808">Transferase</keyword>
<feature type="active site" evidence="5">
    <location>
        <position position="17"/>
    </location>
</feature>
<feature type="binding site" evidence="5">
    <location>
        <position position="187"/>
    </location>
    <ligand>
        <name>substrate</name>
    </ligand>
</feature>
<dbReference type="InterPro" id="IPR036424">
    <property type="entry name" value="UPP_synth-like_sf"/>
</dbReference>
<proteinExistence type="inferred from homology"/>
<comment type="similarity">
    <text evidence="4">Belongs to the UPP synthase family. Z-FPP synthase subfamily.</text>
</comment>
<dbReference type="Pfam" id="PF01255">
    <property type="entry name" value="Prenyltransf"/>
    <property type="match status" value="1"/>
</dbReference>
<dbReference type="PROSITE" id="PS01066">
    <property type="entry name" value="UPP_SYNTHASE"/>
    <property type="match status" value="1"/>
</dbReference>
<dbReference type="SUPFAM" id="SSF64005">
    <property type="entry name" value="Undecaprenyl diphosphate synthase"/>
    <property type="match status" value="1"/>
</dbReference>
<feature type="binding site" evidence="5">
    <location>
        <begin position="193"/>
        <end position="195"/>
    </location>
    <ligand>
        <name>substrate</name>
    </ligand>
</feature>
<feature type="binding site" evidence="5">
    <location>
        <position position="206"/>
    </location>
    <ligand>
        <name>Mg(2+)</name>
        <dbReference type="ChEBI" id="CHEBI:18420"/>
    </ligand>
</feature>
<evidence type="ECO:0000256" key="1">
    <source>
        <dbReference type="ARBA" id="ARBA00022679"/>
    </source>
</evidence>
<dbReference type="NCBIfam" id="TIGR00055">
    <property type="entry name" value="uppS"/>
    <property type="match status" value="1"/>
</dbReference>
<evidence type="ECO:0000256" key="3">
    <source>
        <dbReference type="ARBA" id="ARBA00022842"/>
    </source>
</evidence>
<comment type="function">
    <text evidence="5">Catalyzes the condensation of isopentenyl diphosphate (IPP) with allylic pyrophosphates generating different type of terpenoids.</text>
</comment>
<evidence type="ECO:0000256" key="4">
    <source>
        <dbReference type="ARBA" id="ARBA00038453"/>
    </source>
</evidence>
<feature type="binding site" evidence="5">
    <location>
        <position position="22"/>
    </location>
    <ligand>
        <name>substrate</name>
    </ligand>
</feature>
<dbReference type="EMBL" id="BAAANT010000007">
    <property type="protein sequence ID" value="GAA2136983.1"/>
    <property type="molecule type" value="Genomic_DNA"/>
</dbReference>
<sequence>MQSASGTQLRHLGIIVDGSRRWAKAQGLPTTEGHRAGAAKVREVLAWCEESDVQVVTFWLLSVANLQRPAAELAPLIGIIEDLVLSLRAANRWDIRPIGDFGLLPDRTAHIMELIAAIEAPKSAAVQVNIAVAYGGREELVGAFRRTVAELAARGYSAEEIVDALEERDIARHLYTSGQPDPDLVIRTSGEQRLSGFLPWQGFQSELYFSPVLWPDLTWADFQAALDCYQSRSRTRGV</sequence>
<feature type="active site" description="Proton acceptor" evidence="5">
    <location>
        <position position="65"/>
    </location>
</feature>
<dbReference type="InterPro" id="IPR018520">
    <property type="entry name" value="UPP_synth-like_CS"/>
</dbReference>
<evidence type="ECO:0000313" key="7">
    <source>
        <dbReference type="Proteomes" id="UP001422759"/>
    </source>
</evidence>
<reference evidence="6 7" key="1">
    <citation type="journal article" date="2019" name="Int. J. Syst. Evol. Microbiol.">
        <title>The Global Catalogue of Microorganisms (GCM) 10K type strain sequencing project: providing services to taxonomists for standard genome sequencing and annotation.</title>
        <authorList>
            <consortium name="The Broad Institute Genomics Platform"/>
            <consortium name="The Broad Institute Genome Sequencing Center for Infectious Disease"/>
            <person name="Wu L."/>
            <person name="Ma J."/>
        </authorList>
    </citation>
    <scope>NUCLEOTIDE SEQUENCE [LARGE SCALE GENOMIC DNA]</scope>
    <source>
        <strain evidence="6 7">JCM 14560</strain>
    </source>
</reference>
<dbReference type="EC" id="2.5.1.-" evidence="5"/>
<feature type="binding site" evidence="5">
    <location>
        <position position="68"/>
    </location>
    <ligand>
        <name>substrate</name>
    </ligand>
</feature>
<evidence type="ECO:0000313" key="6">
    <source>
        <dbReference type="EMBL" id="GAA2136983.1"/>
    </source>
</evidence>
<dbReference type="PANTHER" id="PTHR10291:SF43">
    <property type="entry name" value="DEHYDRODOLICHYL DIPHOSPHATE SYNTHASE COMPLEX SUBUNIT DHDDS"/>
    <property type="match status" value="1"/>
</dbReference>
<keyword evidence="2 5" id="KW-0479">Metal-binding</keyword>
<name>A0ABN2Z5C5_9ACTN</name>
<feature type="binding site" evidence="5">
    <location>
        <position position="17"/>
    </location>
    <ligand>
        <name>Mg(2+)</name>
        <dbReference type="ChEBI" id="CHEBI:18420"/>
    </ligand>
</feature>
<dbReference type="PANTHER" id="PTHR10291">
    <property type="entry name" value="DEHYDRODOLICHYL DIPHOSPHATE SYNTHASE FAMILY MEMBER"/>
    <property type="match status" value="1"/>
</dbReference>
<organism evidence="6 7">
    <name type="scientific">Kitasatospora kazusensis</name>
    <dbReference type="NCBI Taxonomy" id="407974"/>
    <lineage>
        <taxon>Bacteria</taxon>
        <taxon>Bacillati</taxon>
        <taxon>Actinomycetota</taxon>
        <taxon>Actinomycetes</taxon>
        <taxon>Kitasatosporales</taxon>
        <taxon>Streptomycetaceae</taxon>
        <taxon>Kitasatospora</taxon>
    </lineage>
</organism>
<comment type="caution">
    <text evidence="6">The sequence shown here is derived from an EMBL/GenBank/DDBJ whole genome shotgun (WGS) entry which is preliminary data.</text>
</comment>
<dbReference type="CDD" id="cd00475">
    <property type="entry name" value="Cis_IPPS"/>
    <property type="match status" value="1"/>
</dbReference>
<dbReference type="InterPro" id="IPR001441">
    <property type="entry name" value="UPP_synth-like"/>
</dbReference>
<dbReference type="RefSeq" id="WP_344462450.1">
    <property type="nucleotide sequence ID" value="NZ_BAAANT010000007.1"/>
</dbReference>
<keyword evidence="7" id="KW-1185">Reference proteome</keyword>
<feature type="binding site" evidence="5">
    <location>
        <position position="34"/>
    </location>
    <ligand>
        <name>substrate</name>
    </ligand>
</feature>
<gene>
    <name evidence="6" type="ORF">GCM10009760_16930</name>
</gene>